<keyword evidence="2" id="KW-1185">Reference proteome</keyword>
<sequence>PPRFLSSHSRQLKKLGIWLDQGFSDHKTPAGHWFQLPCFHVELPGLQNLSLNGYLPAYLPNPAAADYVLRYNDELTTLRLTVARFSFSEVNDLFNGFAAESKLRKLHISTVHLSPDLLRFLSTALPDLQYVTITFNSLLPPEGSEISLDAEANAEGFCEEIKNLYVPEWAVHSLFIPLGYRNNVKYRTALATAFPNILTFNGLER</sequence>
<dbReference type="Gene3D" id="3.80.10.10">
    <property type="entry name" value="Ribonuclease Inhibitor"/>
    <property type="match status" value="1"/>
</dbReference>
<gene>
    <name evidence="1" type="ORF">K443DRAFT_123083</name>
</gene>
<dbReference type="SUPFAM" id="SSF52047">
    <property type="entry name" value="RNI-like"/>
    <property type="match status" value="1"/>
</dbReference>
<reference evidence="2" key="2">
    <citation type="submission" date="2015-01" db="EMBL/GenBank/DDBJ databases">
        <title>Evolutionary Origins and Diversification of the Mycorrhizal Mutualists.</title>
        <authorList>
            <consortium name="DOE Joint Genome Institute"/>
            <consortium name="Mycorrhizal Genomics Consortium"/>
            <person name="Kohler A."/>
            <person name="Kuo A."/>
            <person name="Nagy L.G."/>
            <person name="Floudas D."/>
            <person name="Copeland A."/>
            <person name="Barry K.W."/>
            <person name="Cichocki N."/>
            <person name="Veneault-Fourrey C."/>
            <person name="LaButti K."/>
            <person name="Lindquist E.A."/>
            <person name="Lipzen A."/>
            <person name="Lundell T."/>
            <person name="Morin E."/>
            <person name="Murat C."/>
            <person name="Riley R."/>
            <person name="Ohm R."/>
            <person name="Sun H."/>
            <person name="Tunlid A."/>
            <person name="Henrissat B."/>
            <person name="Grigoriev I.V."/>
            <person name="Hibbett D.S."/>
            <person name="Martin F."/>
        </authorList>
    </citation>
    <scope>NUCLEOTIDE SEQUENCE [LARGE SCALE GENOMIC DNA]</scope>
    <source>
        <strain evidence="2">LaAM-08-1</strain>
    </source>
</reference>
<evidence type="ECO:0000313" key="2">
    <source>
        <dbReference type="Proteomes" id="UP000054477"/>
    </source>
</evidence>
<dbReference type="HOGENOM" id="CLU_116104_0_0_1"/>
<feature type="non-terminal residue" evidence="1">
    <location>
        <position position="1"/>
    </location>
</feature>
<accession>A0A0C9X3Y9</accession>
<protein>
    <recommendedName>
        <fullName evidence="3">F-box domain-containing protein</fullName>
    </recommendedName>
</protein>
<evidence type="ECO:0000313" key="1">
    <source>
        <dbReference type="EMBL" id="KIJ99745.1"/>
    </source>
</evidence>
<reference evidence="1 2" key="1">
    <citation type="submission" date="2014-04" db="EMBL/GenBank/DDBJ databases">
        <authorList>
            <consortium name="DOE Joint Genome Institute"/>
            <person name="Kuo A."/>
            <person name="Kohler A."/>
            <person name="Nagy L.G."/>
            <person name="Floudas D."/>
            <person name="Copeland A."/>
            <person name="Barry K.W."/>
            <person name="Cichocki N."/>
            <person name="Veneault-Fourrey C."/>
            <person name="LaButti K."/>
            <person name="Lindquist E.A."/>
            <person name="Lipzen A."/>
            <person name="Lundell T."/>
            <person name="Morin E."/>
            <person name="Murat C."/>
            <person name="Sun H."/>
            <person name="Tunlid A."/>
            <person name="Henrissat B."/>
            <person name="Grigoriev I.V."/>
            <person name="Hibbett D.S."/>
            <person name="Martin F."/>
            <person name="Nordberg H.P."/>
            <person name="Cantor M.N."/>
            <person name="Hua S.X."/>
        </authorList>
    </citation>
    <scope>NUCLEOTIDE SEQUENCE [LARGE SCALE GENOMIC DNA]</scope>
    <source>
        <strain evidence="1 2">LaAM-08-1</strain>
    </source>
</reference>
<dbReference type="AlphaFoldDB" id="A0A0C9X3Y9"/>
<organism evidence="1 2">
    <name type="scientific">Laccaria amethystina LaAM-08-1</name>
    <dbReference type="NCBI Taxonomy" id="1095629"/>
    <lineage>
        <taxon>Eukaryota</taxon>
        <taxon>Fungi</taxon>
        <taxon>Dikarya</taxon>
        <taxon>Basidiomycota</taxon>
        <taxon>Agaricomycotina</taxon>
        <taxon>Agaricomycetes</taxon>
        <taxon>Agaricomycetidae</taxon>
        <taxon>Agaricales</taxon>
        <taxon>Agaricineae</taxon>
        <taxon>Hydnangiaceae</taxon>
        <taxon>Laccaria</taxon>
    </lineage>
</organism>
<name>A0A0C9X3Y9_9AGAR</name>
<dbReference type="OrthoDB" id="3039255at2759"/>
<dbReference type="EMBL" id="KN838640">
    <property type="protein sequence ID" value="KIJ99745.1"/>
    <property type="molecule type" value="Genomic_DNA"/>
</dbReference>
<evidence type="ECO:0008006" key="3">
    <source>
        <dbReference type="Google" id="ProtNLM"/>
    </source>
</evidence>
<proteinExistence type="predicted"/>
<dbReference type="InterPro" id="IPR032675">
    <property type="entry name" value="LRR_dom_sf"/>
</dbReference>
<dbReference type="Proteomes" id="UP000054477">
    <property type="component" value="Unassembled WGS sequence"/>
</dbReference>